<sequence length="325" mass="34948">MGRFLATGGARMTDGRTAFPSSDGTVFLTDGGLETTLRFLRGIDLPCFAAFPLLLNDDGRRELASYFEPYIRTAQERKVGFILDTPTWRANPDWGAKLGYSTQAIADINRQAVAWAKALRDENAEGEAPIVINGAIGPRGDGYRPGDLMTAEQAQDYHSIQVNAFRDARVDMVTAVTMNYAEEAIGVANAAQAAGIPVVISFTVETDGRLASGETLQSAIERTDHATGSAPVYYMINCAHPTHFESVLSGNDAWIQRLGGVRANASTKSHAELDEATELDPGDPVDLGRRYRGLRERIGTLSVLGGCCGTDHRHIAAICDACLPA</sequence>
<dbReference type="GO" id="GO:0046872">
    <property type="term" value="F:metal ion binding"/>
    <property type="evidence" value="ECO:0007669"/>
    <property type="project" value="UniProtKB-KW"/>
</dbReference>
<comment type="caution">
    <text evidence="5">The sequence shown here is derived from an EMBL/GenBank/DDBJ whole genome shotgun (WGS) entry which is preliminary data.</text>
</comment>
<reference evidence="5 6" key="1">
    <citation type="submission" date="2019-07" db="EMBL/GenBank/DDBJ databases">
        <title>Whole genome shotgun sequence of Microvirga aerophila NBRC 106136.</title>
        <authorList>
            <person name="Hosoyama A."/>
            <person name="Uohara A."/>
            <person name="Ohji S."/>
            <person name="Ichikawa N."/>
        </authorList>
    </citation>
    <scope>NUCLEOTIDE SEQUENCE [LARGE SCALE GENOMIC DNA]</scope>
    <source>
        <strain evidence="5 6">NBRC 106136</strain>
    </source>
</reference>
<evidence type="ECO:0000256" key="2">
    <source>
        <dbReference type="ARBA" id="ARBA00022679"/>
    </source>
</evidence>
<gene>
    <name evidence="5" type="ORF">MAE02_27340</name>
</gene>
<evidence type="ECO:0000313" key="6">
    <source>
        <dbReference type="Proteomes" id="UP000321085"/>
    </source>
</evidence>
<feature type="binding site" evidence="3">
    <location>
        <position position="308"/>
    </location>
    <ligand>
        <name>Zn(2+)</name>
        <dbReference type="ChEBI" id="CHEBI:29105"/>
    </ligand>
</feature>
<evidence type="ECO:0000256" key="1">
    <source>
        <dbReference type="ARBA" id="ARBA00022603"/>
    </source>
</evidence>
<evidence type="ECO:0000259" key="4">
    <source>
        <dbReference type="PROSITE" id="PS50970"/>
    </source>
</evidence>
<evidence type="ECO:0000313" key="5">
    <source>
        <dbReference type="EMBL" id="GEO15038.1"/>
    </source>
</evidence>
<dbReference type="Pfam" id="PF02574">
    <property type="entry name" value="S-methyl_trans"/>
    <property type="match status" value="1"/>
</dbReference>
<dbReference type="InterPro" id="IPR003726">
    <property type="entry name" value="HCY_dom"/>
</dbReference>
<keyword evidence="2 3" id="KW-0808">Transferase</keyword>
<dbReference type="SUPFAM" id="SSF82282">
    <property type="entry name" value="Homocysteine S-methyltransferase"/>
    <property type="match status" value="1"/>
</dbReference>
<dbReference type="PANTHER" id="PTHR11103">
    <property type="entry name" value="SLR1189 PROTEIN"/>
    <property type="match status" value="1"/>
</dbReference>
<keyword evidence="1 3" id="KW-0489">Methyltransferase</keyword>
<name>A0A512BST9_9HYPH</name>
<dbReference type="Gene3D" id="3.20.20.330">
    <property type="entry name" value="Homocysteine-binding-like domain"/>
    <property type="match status" value="1"/>
</dbReference>
<evidence type="ECO:0000256" key="3">
    <source>
        <dbReference type="PROSITE-ProRule" id="PRU00333"/>
    </source>
</evidence>
<feature type="binding site" evidence="3">
    <location>
        <position position="238"/>
    </location>
    <ligand>
        <name>Zn(2+)</name>
        <dbReference type="ChEBI" id="CHEBI:29105"/>
    </ligand>
</feature>
<keyword evidence="6" id="KW-1185">Reference proteome</keyword>
<dbReference type="EMBL" id="BJYU01000034">
    <property type="protein sequence ID" value="GEO15038.1"/>
    <property type="molecule type" value="Genomic_DNA"/>
</dbReference>
<dbReference type="Proteomes" id="UP000321085">
    <property type="component" value="Unassembled WGS sequence"/>
</dbReference>
<keyword evidence="3" id="KW-0862">Zinc</keyword>
<dbReference type="GO" id="GO:0032259">
    <property type="term" value="P:methylation"/>
    <property type="evidence" value="ECO:0007669"/>
    <property type="project" value="UniProtKB-KW"/>
</dbReference>
<dbReference type="PROSITE" id="PS50970">
    <property type="entry name" value="HCY"/>
    <property type="match status" value="1"/>
</dbReference>
<dbReference type="AlphaFoldDB" id="A0A512BST9"/>
<organism evidence="5 6">
    <name type="scientific">Microvirga aerophila</name>
    <dbReference type="NCBI Taxonomy" id="670291"/>
    <lineage>
        <taxon>Bacteria</taxon>
        <taxon>Pseudomonadati</taxon>
        <taxon>Pseudomonadota</taxon>
        <taxon>Alphaproteobacteria</taxon>
        <taxon>Hyphomicrobiales</taxon>
        <taxon>Methylobacteriaceae</taxon>
        <taxon>Microvirga</taxon>
    </lineage>
</organism>
<comment type="cofactor">
    <cofactor evidence="3">
        <name>Zn(2+)</name>
        <dbReference type="ChEBI" id="CHEBI:29105"/>
    </cofactor>
</comment>
<proteinExistence type="predicted"/>
<dbReference type="PANTHER" id="PTHR11103:SF18">
    <property type="entry name" value="SLR1189 PROTEIN"/>
    <property type="match status" value="1"/>
</dbReference>
<accession>A0A512BST9</accession>
<feature type="binding site" evidence="3">
    <location>
        <position position="307"/>
    </location>
    <ligand>
        <name>Zn(2+)</name>
        <dbReference type="ChEBI" id="CHEBI:29105"/>
    </ligand>
</feature>
<dbReference type="GO" id="GO:0008168">
    <property type="term" value="F:methyltransferase activity"/>
    <property type="evidence" value="ECO:0007669"/>
    <property type="project" value="UniProtKB-UniRule"/>
</dbReference>
<protein>
    <submittedName>
        <fullName evidence="5">Homocysteine S-methyltransferase</fullName>
    </submittedName>
</protein>
<feature type="domain" description="Hcy-binding" evidence="4">
    <location>
        <begin position="15"/>
        <end position="322"/>
    </location>
</feature>
<keyword evidence="3" id="KW-0479">Metal-binding</keyword>
<dbReference type="InterPro" id="IPR036589">
    <property type="entry name" value="HCY_dom_sf"/>
</dbReference>